<dbReference type="GO" id="GO:0005524">
    <property type="term" value="F:ATP binding"/>
    <property type="evidence" value="ECO:0007669"/>
    <property type="project" value="UniProtKB-KW"/>
</dbReference>
<dbReference type="Pfam" id="PF00438">
    <property type="entry name" value="S-AdoMet_synt_N"/>
    <property type="match status" value="1"/>
</dbReference>
<evidence type="ECO:0000313" key="19">
    <source>
        <dbReference type="EMBL" id="QHD65570.1"/>
    </source>
</evidence>
<protein>
    <recommendedName>
        <fullName evidence="5 13">Methionine adenosyltransferase</fullName>
        <ecNumber evidence="5 13">2.5.1.6</ecNumber>
    </recommendedName>
</protein>
<keyword evidence="10" id="KW-0067">ATP-binding</keyword>
<dbReference type="NCBIfam" id="TIGR01034">
    <property type="entry name" value="metK"/>
    <property type="match status" value="1"/>
</dbReference>
<dbReference type="Gene3D" id="3.30.300.10">
    <property type="match status" value="3"/>
</dbReference>
<dbReference type="KEGG" id="nef:GP480_01955"/>
<dbReference type="InterPro" id="IPR022631">
    <property type="entry name" value="ADOMET_SYNTHASE_CS"/>
</dbReference>
<evidence type="ECO:0000256" key="8">
    <source>
        <dbReference type="ARBA" id="ARBA00022723"/>
    </source>
</evidence>
<evidence type="ECO:0000256" key="7">
    <source>
        <dbReference type="ARBA" id="ARBA00022679"/>
    </source>
</evidence>
<gene>
    <name evidence="19" type="ORF">GP480_01955</name>
</gene>
<keyword evidence="9" id="KW-0547">Nucleotide-binding</keyword>
<comment type="pathway">
    <text evidence="3">Amino-acid biosynthesis; S-adenosyl-L-methionine biosynthesis; S-adenosyl-L-methionine from L-methionine: step 1/1.</text>
</comment>
<keyword evidence="12 14" id="KW-0630">Potassium</keyword>
<dbReference type="PROSITE" id="PS00377">
    <property type="entry name" value="ADOMET_SYNTHASE_2"/>
    <property type="match status" value="1"/>
</dbReference>
<comment type="cofactor">
    <cofactor evidence="1">
        <name>Mg(2+)</name>
        <dbReference type="ChEBI" id="CHEBI:18420"/>
    </cofactor>
</comment>
<evidence type="ECO:0000259" key="17">
    <source>
        <dbReference type="Pfam" id="PF02772"/>
    </source>
</evidence>
<dbReference type="GO" id="GO:0004478">
    <property type="term" value="F:methionine adenosyltransferase activity"/>
    <property type="evidence" value="ECO:0007669"/>
    <property type="project" value="UniProtKB-UniRule"/>
</dbReference>
<name>A0A6P1GB95_9RICK</name>
<feature type="domain" description="S-adenosylmethionine synthetase C-terminal" evidence="18">
    <location>
        <begin position="249"/>
        <end position="391"/>
    </location>
</feature>
<evidence type="ECO:0000259" key="18">
    <source>
        <dbReference type="Pfam" id="PF02773"/>
    </source>
</evidence>
<evidence type="ECO:0000256" key="13">
    <source>
        <dbReference type="NCBIfam" id="TIGR01034"/>
    </source>
</evidence>
<feature type="domain" description="S-adenosylmethionine synthetase N-terminal" evidence="16">
    <location>
        <begin position="29"/>
        <end position="125"/>
    </location>
</feature>
<accession>A0A6P1GB95</accession>
<comment type="cofactor">
    <cofactor evidence="2">
        <name>K(+)</name>
        <dbReference type="ChEBI" id="CHEBI:29103"/>
    </cofactor>
</comment>
<keyword evidence="11 14" id="KW-0460">Magnesium</keyword>
<dbReference type="GO" id="GO:0006556">
    <property type="term" value="P:S-adenosylmethionine biosynthetic process"/>
    <property type="evidence" value="ECO:0007669"/>
    <property type="project" value="UniProtKB-UniRule"/>
</dbReference>
<dbReference type="PROSITE" id="PS00376">
    <property type="entry name" value="ADOMET_SYNTHASE_1"/>
    <property type="match status" value="1"/>
</dbReference>
<dbReference type="Pfam" id="PF02773">
    <property type="entry name" value="S-AdoMet_synt_C"/>
    <property type="match status" value="1"/>
</dbReference>
<dbReference type="PANTHER" id="PTHR11964">
    <property type="entry name" value="S-ADENOSYLMETHIONINE SYNTHETASE"/>
    <property type="match status" value="1"/>
</dbReference>
<keyword evidence="20" id="KW-1185">Reference proteome</keyword>
<evidence type="ECO:0000256" key="5">
    <source>
        <dbReference type="ARBA" id="ARBA00012828"/>
    </source>
</evidence>
<organism evidence="19 20">
    <name type="scientific">Neorickettsia findlayensis</name>
    <dbReference type="NCBI Taxonomy" id="2686014"/>
    <lineage>
        <taxon>Bacteria</taxon>
        <taxon>Pseudomonadati</taxon>
        <taxon>Pseudomonadota</taxon>
        <taxon>Alphaproteobacteria</taxon>
        <taxon>Rickettsiales</taxon>
        <taxon>Anaplasmataceae</taxon>
        <taxon>Neorickettsia</taxon>
    </lineage>
</organism>
<dbReference type="InterPro" id="IPR002133">
    <property type="entry name" value="S-AdoMet_synthetase"/>
</dbReference>
<dbReference type="SUPFAM" id="SSF55973">
    <property type="entry name" value="S-adenosylmethionine synthetase"/>
    <property type="match status" value="3"/>
</dbReference>
<comment type="subunit">
    <text evidence="14">Homotetramer.</text>
</comment>
<feature type="domain" description="S-adenosylmethionine synthetase central" evidence="17">
    <location>
        <begin position="137"/>
        <end position="247"/>
    </location>
</feature>
<keyword evidence="6" id="KW-0554">One-carbon metabolism</keyword>
<dbReference type="InterPro" id="IPR022628">
    <property type="entry name" value="S-AdoMet_synt_N"/>
</dbReference>
<dbReference type="UniPathway" id="UPA00315">
    <property type="reaction ID" value="UER00080"/>
</dbReference>
<evidence type="ECO:0000313" key="20">
    <source>
        <dbReference type="Proteomes" id="UP000464912"/>
    </source>
</evidence>
<dbReference type="InterPro" id="IPR022630">
    <property type="entry name" value="S-AdoMet_synt_C"/>
</dbReference>
<dbReference type="CDD" id="cd18079">
    <property type="entry name" value="S-AdoMet_synt"/>
    <property type="match status" value="1"/>
</dbReference>
<evidence type="ECO:0000256" key="3">
    <source>
        <dbReference type="ARBA" id="ARBA00005224"/>
    </source>
</evidence>
<keyword evidence="8 14" id="KW-0479">Metal-binding</keyword>
<comment type="subcellular location">
    <subcellularLocation>
        <location evidence="14">Cytoplasm</location>
    </subcellularLocation>
</comment>
<dbReference type="EC" id="2.5.1.6" evidence="5 13"/>
<evidence type="ECO:0000256" key="4">
    <source>
        <dbReference type="ARBA" id="ARBA00009685"/>
    </source>
</evidence>
<evidence type="ECO:0000256" key="15">
    <source>
        <dbReference type="RuleBase" id="RU004462"/>
    </source>
</evidence>
<reference evidence="19 20" key="1">
    <citation type="journal article" date="2020" name="MBio">
        <title>Erratum for Teymournejad et al., 'Isolation and Molecular Analysis of a Novel Neorickettsia Species That Causes Potomac Horse Fever'.</title>
        <authorList>
            <person name="Teymournejad O."/>
            <person name="Lin M."/>
            <person name="Bekebrede H."/>
            <person name="Kamr A."/>
            <person name="Toribio R.E."/>
            <person name="Arroyo L.G."/>
            <person name="Baird J.D."/>
            <person name="Rikihisa Y."/>
        </authorList>
    </citation>
    <scope>NUCLEOTIDE SEQUENCE [LARGE SCALE GENOMIC DNA]</scope>
    <source>
        <strain evidence="19 20">Fin17</strain>
    </source>
</reference>
<reference evidence="19 20" key="2">
    <citation type="journal article" date="2020" name="MBio">
        <title>Isolation and Molecular Analysis of a Novel Neorickettsia Species That Causes Potomac Horse Fever.</title>
        <authorList>
            <person name="Teymournejad O."/>
            <person name="Lin M."/>
            <person name="Bekebrede H."/>
            <person name="Kamr A."/>
            <person name="Toribio R.E."/>
            <person name="Arroyo L.G."/>
            <person name="Baird J.D."/>
            <person name="Rikihisa Y."/>
        </authorList>
    </citation>
    <scope>NUCLEOTIDE SEQUENCE [LARGE SCALE GENOMIC DNA]</scope>
    <source>
        <strain evidence="19 20">Fin17</strain>
    </source>
</reference>
<evidence type="ECO:0000256" key="12">
    <source>
        <dbReference type="ARBA" id="ARBA00022958"/>
    </source>
</evidence>
<evidence type="ECO:0000256" key="6">
    <source>
        <dbReference type="ARBA" id="ARBA00022563"/>
    </source>
</evidence>
<evidence type="ECO:0000256" key="1">
    <source>
        <dbReference type="ARBA" id="ARBA00001946"/>
    </source>
</evidence>
<dbReference type="GO" id="GO:0005737">
    <property type="term" value="C:cytoplasm"/>
    <property type="evidence" value="ECO:0007669"/>
    <property type="project" value="UniProtKB-SubCell"/>
</dbReference>
<dbReference type="AlphaFoldDB" id="A0A6P1GB95"/>
<dbReference type="Pfam" id="PF02772">
    <property type="entry name" value="S-AdoMet_synt_M"/>
    <property type="match status" value="1"/>
</dbReference>
<evidence type="ECO:0000256" key="2">
    <source>
        <dbReference type="ARBA" id="ARBA00001958"/>
    </source>
</evidence>
<evidence type="ECO:0000256" key="11">
    <source>
        <dbReference type="ARBA" id="ARBA00022842"/>
    </source>
</evidence>
<evidence type="ECO:0000256" key="10">
    <source>
        <dbReference type="ARBA" id="ARBA00022840"/>
    </source>
</evidence>
<dbReference type="GO" id="GO:0046872">
    <property type="term" value="F:metal ion binding"/>
    <property type="evidence" value="ECO:0007669"/>
    <property type="project" value="UniProtKB-KW"/>
</dbReference>
<comment type="similarity">
    <text evidence="4 15">Belongs to the AdoMet synthase family.</text>
</comment>
<dbReference type="InterPro" id="IPR022629">
    <property type="entry name" value="S-AdoMet_synt_central"/>
</dbReference>
<dbReference type="InterPro" id="IPR022636">
    <property type="entry name" value="S-AdoMet_synthetase_sfam"/>
</dbReference>
<dbReference type="EMBL" id="CP047224">
    <property type="protein sequence ID" value="QHD65570.1"/>
    <property type="molecule type" value="Genomic_DNA"/>
</dbReference>
<evidence type="ECO:0000256" key="14">
    <source>
        <dbReference type="RuleBase" id="RU000542"/>
    </source>
</evidence>
<sequence>MEKRRAVLYNASLKYERFFYIFMHFGFRYFSSEAVLPGHPDKIADQISDLVLDTYLQKDPSSRVAAETMVTPDKIIVAGEVSGPEVTAVELEEKIRLFLKNIGYEKHLLDWESLEIVNLLHEQSPEISAGLRRSAKLGAGDQGIMFGYATDETSVGMPAPVYYAREIVRVVRENPLFGPDGKSQITLEYDCYGRPVDVANVIVSVQHPAGMSTKDVRNILLEKIISTLPKDWSLSADKVIINPAGPFTIGGPKGDCGLTGRKIVADTYGGIVPNGGGAFSGKDATKVDRSAAYLARYIAKNIVFSGAASKCVVQLCYAIGMDAPLNAQISIPGVTTHEKEQIFSLVSDRIDFSPLGISMLLHLDRPIYLKTSVMGHFGHSHSPMDMSFKWEDLDLVPLIQERLKKVKEEVS</sequence>
<dbReference type="Proteomes" id="UP000464912">
    <property type="component" value="Chromosome"/>
</dbReference>
<dbReference type="GO" id="GO:0006730">
    <property type="term" value="P:one-carbon metabolic process"/>
    <property type="evidence" value="ECO:0007669"/>
    <property type="project" value="UniProtKB-KW"/>
</dbReference>
<evidence type="ECO:0000259" key="16">
    <source>
        <dbReference type="Pfam" id="PF00438"/>
    </source>
</evidence>
<dbReference type="PIRSF" id="PIRSF000497">
    <property type="entry name" value="MAT"/>
    <property type="match status" value="1"/>
</dbReference>
<keyword evidence="7 19" id="KW-0808">Transferase</keyword>
<evidence type="ECO:0000256" key="9">
    <source>
        <dbReference type="ARBA" id="ARBA00022741"/>
    </source>
</evidence>
<proteinExistence type="inferred from homology"/>